<sequence>MVATDAFHHHSTHPQCTNTWAPSRFYHDHITIGLHN</sequence>
<keyword evidence="2" id="KW-1185">Reference proteome</keyword>
<name>A0A8R7UP05_TRIUA</name>
<protein>
    <submittedName>
        <fullName evidence="1">Uncharacterized protein</fullName>
    </submittedName>
</protein>
<evidence type="ECO:0000313" key="2">
    <source>
        <dbReference type="Proteomes" id="UP000015106"/>
    </source>
</evidence>
<reference evidence="1" key="2">
    <citation type="submission" date="2018-03" db="EMBL/GenBank/DDBJ databases">
        <title>The Triticum urartu genome reveals the dynamic nature of wheat genome evolution.</title>
        <authorList>
            <person name="Ling H."/>
            <person name="Ma B."/>
            <person name="Shi X."/>
            <person name="Liu H."/>
            <person name="Dong L."/>
            <person name="Sun H."/>
            <person name="Cao Y."/>
            <person name="Gao Q."/>
            <person name="Zheng S."/>
            <person name="Li Y."/>
            <person name="Yu Y."/>
            <person name="Du H."/>
            <person name="Qi M."/>
            <person name="Li Y."/>
            <person name="Yu H."/>
            <person name="Cui Y."/>
            <person name="Wang N."/>
            <person name="Chen C."/>
            <person name="Wu H."/>
            <person name="Zhao Y."/>
            <person name="Zhang J."/>
            <person name="Li Y."/>
            <person name="Zhou W."/>
            <person name="Zhang B."/>
            <person name="Hu W."/>
            <person name="Eijk M."/>
            <person name="Tang J."/>
            <person name="Witsenboer H."/>
            <person name="Zhao S."/>
            <person name="Li Z."/>
            <person name="Zhang A."/>
            <person name="Wang D."/>
            <person name="Liang C."/>
        </authorList>
    </citation>
    <scope>NUCLEOTIDE SEQUENCE [LARGE SCALE GENOMIC DNA]</scope>
    <source>
        <strain evidence="1">cv. G1812</strain>
    </source>
</reference>
<dbReference type="Proteomes" id="UP000015106">
    <property type="component" value="Chromosome 5"/>
</dbReference>
<dbReference type="Gramene" id="TuG1812G0500004658.01.T01">
    <property type="protein sequence ID" value="TuG1812G0500004658.01.T01.cds260825"/>
    <property type="gene ID" value="TuG1812G0500004658.01"/>
</dbReference>
<dbReference type="AlphaFoldDB" id="A0A8R7UP05"/>
<reference evidence="1" key="3">
    <citation type="submission" date="2022-06" db="UniProtKB">
        <authorList>
            <consortium name="EnsemblPlants"/>
        </authorList>
    </citation>
    <scope>IDENTIFICATION</scope>
</reference>
<organism evidence="1 2">
    <name type="scientific">Triticum urartu</name>
    <name type="common">Red wild einkorn</name>
    <name type="synonym">Crithodium urartu</name>
    <dbReference type="NCBI Taxonomy" id="4572"/>
    <lineage>
        <taxon>Eukaryota</taxon>
        <taxon>Viridiplantae</taxon>
        <taxon>Streptophyta</taxon>
        <taxon>Embryophyta</taxon>
        <taxon>Tracheophyta</taxon>
        <taxon>Spermatophyta</taxon>
        <taxon>Magnoliopsida</taxon>
        <taxon>Liliopsida</taxon>
        <taxon>Poales</taxon>
        <taxon>Poaceae</taxon>
        <taxon>BOP clade</taxon>
        <taxon>Pooideae</taxon>
        <taxon>Triticodae</taxon>
        <taxon>Triticeae</taxon>
        <taxon>Triticinae</taxon>
        <taxon>Triticum</taxon>
    </lineage>
</organism>
<reference evidence="2" key="1">
    <citation type="journal article" date="2013" name="Nature">
        <title>Draft genome of the wheat A-genome progenitor Triticum urartu.</title>
        <authorList>
            <person name="Ling H.Q."/>
            <person name="Zhao S."/>
            <person name="Liu D."/>
            <person name="Wang J."/>
            <person name="Sun H."/>
            <person name="Zhang C."/>
            <person name="Fan H."/>
            <person name="Li D."/>
            <person name="Dong L."/>
            <person name="Tao Y."/>
            <person name="Gao C."/>
            <person name="Wu H."/>
            <person name="Li Y."/>
            <person name="Cui Y."/>
            <person name="Guo X."/>
            <person name="Zheng S."/>
            <person name="Wang B."/>
            <person name="Yu K."/>
            <person name="Liang Q."/>
            <person name="Yang W."/>
            <person name="Lou X."/>
            <person name="Chen J."/>
            <person name="Feng M."/>
            <person name="Jian J."/>
            <person name="Zhang X."/>
            <person name="Luo G."/>
            <person name="Jiang Y."/>
            <person name="Liu J."/>
            <person name="Wang Z."/>
            <person name="Sha Y."/>
            <person name="Zhang B."/>
            <person name="Wu H."/>
            <person name="Tang D."/>
            <person name="Shen Q."/>
            <person name="Xue P."/>
            <person name="Zou S."/>
            <person name="Wang X."/>
            <person name="Liu X."/>
            <person name="Wang F."/>
            <person name="Yang Y."/>
            <person name="An X."/>
            <person name="Dong Z."/>
            <person name="Zhang K."/>
            <person name="Zhang X."/>
            <person name="Luo M.C."/>
            <person name="Dvorak J."/>
            <person name="Tong Y."/>
            <person name="Wang J."/>
            <person name="Yang H."/>
            <person name="Li Z."/>
            <person name="Wang D."/>
            <person name="Zhang A."/>
            <person name="Wang J."/>
        </authorList>
    </citation>
    <scope>NUCLEOTIDE SEQUENCE</scope>
    <source>
        <strain evidence="2">cv. G1812</strain>
    </source>
</reference>
<evidence type="ECO:0000313" key="1">
    <source>
        <dbReference type="EnsemblPlants" id="TuG1812G0500004658.01.T01.cds260825"/>
    </source>
</evidence>
<accession>A0A8R7UP05</accession>
<proteinExistence type="predicted"/>
<dbReference type="EnsemblPlants" id="TuG1812G0500004658.01.T01">
    <property type="protein sequence ID" value="TuG1812G0500004658.01.T01.cds260825"/>
    <property type="gene ID" value="TuG1812G0500004658.01"/>
</dbReference>